<feature type="compositionally biased region" description="Acidic residues" evidence="11">
    <location>
        <begin position="579"/>
        <end position="599"/>
    </location>
</feature>
<evidence type="ECO:0000313" key="14">
    <source>
        <dbReference type="EMBL" id="PWN23017.1"/>
    </source>
</evidence>
<feature type="compositionally biased region" description="Acidic residues" evidence="11">
    <location>
        <begin position="798"/>
        <end position="810"/>
    </location>
</feature>
<dbReference type="SMART" id="SM00386">
    <property type="entry name" value="HAT"/>
    <property type="match status" value="13"/>
</dbReference>
<dbReference type="InterPro" id="IPR003107">
    <property type="entry name" value="HAT"/>
</dbReference>
<keyword evidence="15" id="KW-1185">Reference proteome</keyword>
<comment type="function">
    <text evidence="9">Involved in pre-mRNA splicing and cell cycle progression. Required for the spliceosome assembly and initiation of the DNA replication.</text>
</comment>
<evidence type="ECO:0000256" key="8">
    <source>
        <dbReference type="ARBA" id="ARBA00023242"/>
    </source>
</evidence>
<keyword evidence="10" id="KW-0802">TPR repeat</keyword>
<dbReference type="InterPro" id="IPR055430">
    <property type="entry name" value="HAT_Syf1_CNRKL1_C"/>
</dbReference>
<dbReference type="GeneID" id="37013414"/>
<feature type="repeat" description="TPR" evidence="10">
    <location>
        <begin position="72"/>
        <end position="105"/>
    </location>
</feature>
<evidence type="ECO:0000256" key="10">
    <source>
        <dbReference type="PROSITE-ProRule" id="PRU00339"/>
    </source>
</evidence>
<accession>A0A316UCQ7</accession>
<dbReference type="RefSeq" id="XP_025350177.1">
    <property type="nucleotide sequence ID" value="XM_025491680.1"/>
</dbReference>
<dbReference type="SUPFAM" id="SSF48452">
    <property type="entry name" value="TPR-like"/>
    <property type="match status" value="3"/>
</dbReference>
<evidence type="ECO:0000259" key="12">
    <source>
        <dbReference type="Pfam" id="PF23231"/>
    </source>
</evidence>
<dbReference type="InterPro" id="IPR019734">
    <property type="entry name" value="TPR_rpt"/>
</dbReference>
<keyword evidence="6" id="KW-0677">Repeat</keyword>
<dbReference type="AlphaFoldDB" id="A0A316UCQ7"/>
<feature type="domain" description="Pre-mRNA-splicing factor Syf1-like N-terminal HAT-repeats" evidence="13">
    <location>
        <begin position="60"/>
        <end position="205"/>
    </location>
</feature>
<evidence type="ECO:0000256" key="11">
    <source>
        <dbReference type="SAM" id="MobiDB-lite"/>
    </source>
</evidence>
<protein>
    <submittedName>
        <fullName evidence="14">TPR-like protein</fullName>
    </submittedName>
</protein>
<dbReference type="EMBL" id="KZ819322">
    <property type="protein sequence ID" value="PWN23017.1"/>
    <property type="molecule type" value="Genomic_DNA"/>
</dbReference>
<dbReference type="PANTHER" id="PTHR11246">
    <property type="entry name" value="PRE-MRNA SPLICING FACTOR"/>
    <property type="match status" value="1"/>
</dbReference>
<dbReference type="Gene3D" id="1.25.40.10">
    <property type="entry name" value="Tetratricopeptide repeat domain"/>
    <property type="match status" value="2"/>
</dbReference>
<dbReference type="PANTHER" id="PTHR11246:SF3">
    <property type="entry name" value="CROOKED NECK-LIKE PROTEIN 1"/>
    <property type="match status" value="1"/>
</dbReference>
<keyword evidence="5" id="KW-0747">Spliceosome</keyword>
<evidence type="ECO:0000313" key="15">
    <source>
        <dbReference type="Proteomes" id="UP000245942"/>
    </source>
</evidence>
<reference evidence="14 15" key="1">
    <citation type="journal article" date="2018" name="Mol. Biol. Evol.">
        <title>Broad Genomic Sampling Reveals a Smut Pathogenic Ancestry of the Fungal Clade Ustilaginomycotina.</title>
        <authorList>
            <person name="Kijpornyongpan T."/>
            <person name="Mondo S.J."/>
            <person name="Barry K."/>
            <person name="Sandor L."/>
            <person name="Lee J."/>
            <person name="Lipzen A."/>
            <person name="Pangilinan J."/>
            <person name="LaButti K."/>
            <person name="Hainaut M."/>
            <person name="Henrissat B."/>
            <person name="Grigoriev I.V."/>
            <person name="Spatafora J.W."/>
            <person name="Aime M.C."/>
        </authorList>
    </citation>
    <scope>NUCLEOTIDE SEQUENCE [LARGE SCALE GENOMIC DNA]</scope>
    <source>
        <strain evidence="14 15">MCA 4718</strain>
    </source>
</reference>
<feature type="domain" description="Pre-mRNA-splicing factor Syf1/CRNKL1-like C-terminal HAT-repeats" evidence="12">
    <location>
        <begin position="224"/>
        <end position="312"/>
    </location>
</feature>
<dbReference type="PROSITE" id="PS50005">
    <property type="entry name" value="TPR"/>
    <property type="match status" value="1"/>
</dbReference>
<keyword evidence="8" id="KW-0539">Nucleus</keyword>
<dbReference type="InterPro" id="IPR055433">
    <property type="entry name" value="HAT_Syf1-like_N"/>
</dbReference>
<feature type="region of interest" description="Disordered" evidence="11">
    <location>
        <begin position="579"/>
        <end position="608"/>
    </location>
</feature>
<evidence type="ECO:0000256" key="5">
    <source>
        <dbReference type="ARBA" id="ARBA00022728"/>
    </source>
</evidence>
<proteinExistence type="inferred from homology"/>
<evidence type="ECO:0000259" key="13">
    <source>
        <dbReference type="Pfam" id="PF23233"/>
    </source>
</evidence>
<dbReference type="STRING" id="1684307.A0A316UCQ7"/>
<evidence type="ECO:0000256" key="6">
    <source>
        <dbReference type="ARBA" id="ARBA00022737"/>
    </source>
</evidence>
<dbReference type="GO" id="GO:0000974">
    <property type="term" value="C:Prp19 complex"/>
    <property type="evidence" value="ECO:0007669"/>
    <property type="project" value="TreeGrafter"/>
</dbReference>
<dbReference type="InterPro" id="IPR045075">
    <property type="entry name" value="Syf1-like"/>
</dbReference>
<evidence type="ECO:0000256" key="9">
    <source>
        <dbReference type="ARBA" id="ARBA00037040"/>
    </source>
</evidence>
<feature type="compositionally biased region" description="Acidic residues" evidence="11">
    <location>
        <begin position="761"/>
        <end position="770"/>
    </location>
</feature>
<dbReference type="GO" id="GO:0071014">
    <property type="term" value="C:post-mRNA release spliceosomal complex"/>
    <property type="evidence" value="ECO:0007669"/>
    <property type="project" value="TreeGrafter"/>
</dbReference>
<evidence type="ECO:0000256" key="3">
    <source>
        <dbReference type="ARBA" id="ARBA00011524"/>
    </source>
</evidence>
<dbReference type="Proteomes" id="UP000245942">
    <property type="component" value="Unassembled WGS sequence"/>
</dbReference>
<feature type="region of interest" description="Disordered" evidence="11">
    <location>
        <begin position="747"/>
        <end position="854"/>
    </location>
</feature>
<dbReference type="FunFam" id="1.25.40.10:FF:000048">
    <property type="entry name" value="Cell cycle control protein"/>
    <property type="match status" value="1"/>
</dbReference>
<comment type="subunit">
    <text evidence="3">Associated with the spliceosome.</text>
</comment>
<dbReference type="Pfam" id="PF23233">
    <property type="entry name" value="HAT_Syf1_CNRKL1_N"/>
    <property type="match status" value="1"/>
</dbReference>
<sequence>MASRSTAPRIKNRAPAPIQISAEQILREAHERQEQPLSQTRTRIEDYEELSEVQGRKRKEFEDVIRRTRSNISAWMKYAAWEASQGELARSRSVFERALDVEPSNVPLWLRYTETELKNRNVQHARNLFDRAVSILPRVDTLWYKYVHLEELLGNVSGARQIFERWMSWEPDEKAWAAYVGLEVRYNEMERASNVWERAVTCHPEPRQWIKWAKFEEDRAAYDRARQVFTMALEFFGEDEDRMEKAQTVYTAFAKMETRVKEYDRARVIYKYALERLPRSKSSGIYSSYTRFEKQFGTREGVEDTVLGKRRIQYEEELTSGPGAASNYDTWFDYTRLEEDAYRTLTTSGASTESKEVLTARSRVRDVYERAVANVPPSSEKRHWRRYIFLWLSYALFEEIDTKDYDRAREVYKAAIALVPHRSFTFAKLWLNFAHFEVRRLDLPAARKVLGAAIGMCPKERLFKGYIDLELSLKEFDRARKIYERALDWDAGNARIWIRFAELERNLYDEERARAIFDLGTRQAGVDMPEVLWKAYIDFEFEERQWDKVEELYERLLQRTGHVKVWISYALSQIQSAIAEEEHEDEKDDEDEEEDQEGEGAEKESVPLTESQLLFRQERREKAKVRTRELFERGYKDLKSRGLKEERVVLLEAWKAFEAQHGATAAEIDSAQDANANANANANLKAVEARMPRVVKKRRAVQGVNAEEGGAMEEYYDMIFPDDDEGKSKQSFKLLAMAHAWRAAQQQQQQQQAQVQIPGEQESEGEEGEKEEMSVAEAAEAHQEEAQDVEVGPAALDADADADADVDVDANADGAANGSSDDDDDDGNHLHPGLGTAEERERNAEAMDVGDEDM</sequence>
<keyword evidence="4" id="KW-0507">mRNA processing</keyword>
<organism evidence="14 15">
    <name type="scientific">Pseudomicrostroma glucosiphilum</name>
    <dbReference type="NCBI Taxonomy" id="1684307"/>
    <lineage>
        <taxon>Eukaryota</taxon>
        <taxon>Fungi</taxon>
        <taxon>Dikarya</taxon>
        <taxon>Basidiomycota</taxon>
        <taxon>Ustilaginomycotina</taxon>
        <taxon>Exobasidiomycetes</taxon>
        <taxon>Microstromatales</taxon>
        <taxon>Microstromatales incertae sedis</taxon>
        <taxon>Pseudomicrostroma</taxon>
    </lineage>
</organism>
<feature type="compositionally biased region" description="Low complexity" evidence="11">
    <location>
        <begin position="747"/>
        <end position="760"/>
    </location>
</feature>
<dbReference type="GO" id="GO:0071011">
    <property type="term" value="C:precatalytic spliceosome"/>
    <property type="evidence" value="ECO:0007669"/>
    <property type="project" value="TreeGrafter"/>
</dbReference>
<evidence type="ECO:0000256" key="4">
    <source>
        <dbReference type="ARBA" id="ARBA00022664"/>
    </source>
</evidence>
<gene>
    <name evidence="14" type="ORF">BCV69DRAFT_280637</name>
</gene>
<dbReference type="Pfam" id="PF23231">
    <property type="entry name" value="HAT_Syf1_CNRKL1_C"/>
    <property type="match status" value="2"/>
</dbReference>
<name>A0A316UCQ7_9BASI</name>
<comment type="subcellular location">
    <subcellularLocation>
        <location evidence="1">Nucleus</location>
    </subcellularLocation>
</comment>
<dbReference type="GO" id="GO:0071007">
    <property type="term" value="C:U2-type catalytic step 2 spliceosome"/>
    <property type="evidence" value="ECO:0007669"/>
    <property type="project" value="TreeGrafter"/>
</dbReference>
<comment type="similarity">
    <text evidence="2">Belongs to the crooked-neck family.</text>
</comment>
<feature type="domain" description="Pre-mRNA-splicing factor Syf1/CRNKL1-like C-terminal HAT-repeats" evidence="12">
    <location>
        <begin position="405"/>
        <end position="605"/>
    </location>
</feature>
<dbReference type="InterPro" id="IPR011990">
    <property type="entry name" value="TPR-like_helical_dom_sf"/>
</dbReference>
<evidence type="ECO:0000256" key="2">
    <source>
        <dbReference type="ARBA" id="ARBA00008644"/>
    </source>
</evidence>
<evidence type="ECO:0000256" key="1">
    <source>
        <dbReference type="ARBA" id="ARBA00004123"/>
    </source>
</evidence>
<dbReference type="GO" id="GO:0000245">
    <property type="term" value="P:spliceosomal complex assembly"/>
    <property type="evidence" value="ECO:0007669"/>
    <property type="project" value="TreeGrafter"/>
</dbReference>
<evidence type="ECO:0000256" key="7">
    <source>
        <dbReference type="ARBA" id="ARBA00023187"/>
    </source>
</evidence>
<dbReference type="OrthoDB" id="541719at2759"/>
<keyword evidence="7" id="KW-0508">mRNA splicing</keyword>